<evidence type="ECO:0000313" key="25">
    <source>
        <dbReference type="Proteomes" id="UP000799429"/>
    </source>
</evidence>
<keyword evidence="17" id="KW-0961">Cell wall biogenesis/degradation</keyword>
<keyword evidence="13" id="KW-0472">Membrane</keyword>
<dbReference type="PANTHER" id="PTHR16631:SF13">
    <property type="entry name" value="GLUCAN ENDO-1,3-BETA-GLUCOSIDASE EGLC-RELATED"/>
    <property type="match status" value="1"/>
</dbReference>
<feature type="signal peptide" evidence="23">
    <location>
        <begin position="1"/>
        <end position="15"/>
    </location>
</feature>
<dbReference type="OrthoDB" id="77201at2759"/>
<keyword evidence="15" id="KW-0119">Carbohydrate metabolism</keyword>
<dbReference type="GO" id="GO:0098552">
    <property type="term" value="C:side of membrane"/>
    <property type="evidence" value="ECO:0007669"/>
    <property type="project" value="UniProtKB-KW"/>
</dbReference>
<evidence type="ECO:0000256" key="2">
    <source>
        <dbReference type="ARBA" id="ARBA00004191"/>
    </source>
</evidence>
<dbReference type="GO" id="GO:0009986">
    <property type="term" value="C:cell surface"/>
    <property type="evidence" value="ECO:0007669"/>
    <property type="project" value="TreeGrafter"/>
</dbReference>
<dbReference type="EMBL" id="MU006117">
    <property type="protein sequence ID" value="KAF2834556.1"/>
    <property type="molecule type" value="Genomic_DNA"/>
</dbReference>
<keyword evidence="25" id="KW-1185">Reference proteome</keyword>
<keyword evidence="11 23" id="KW-0732">Signal</keyword>
<keyword evidence="16" id="KW-0449">Lipoprotein</keyword>
<comment type="subcellular location">
    <subcellularLocation>
        <location evidence="3">Cell membrane</location>
        <topology evidence="3">Lipid-anchor</topology>
        <topology evidence="3">GPI-anchor</topology>
    </subcellularLocation>
    <subcellularLocation>
        <location evidence="2">Secreted</location>
        <location evidence="2">Cell wall</location>
    </subcellularLocation>
</comment>
<evidence type="ECO:0000256" key="5">
    <source>
        <dbReference type="ARBA" id="ARBA00012780"/>
    </source>
</evidence>
<evidence type="ECO:0000256" key="1">
    <source>
        <dbReference type="ARBA" id="ARBA00000382"/>
    </source>
</evidence>
<evidence type="ECO:0000256" key="10">
    <source>
        <dbReference type="ARBA" id="ARBA00022622"/>
    </source>
</evidence>
<evidence type="ECO:0000313" key="24">
    <source>
        <dbReference type="EMBL" id="KAF2834556.1"/>
    </source>
</evidence>
<comment type="function">
    <text evidence="19">Glucanases play a role in cell expansion during growth, in cell-cell fusion during mating, and in spore release during sporulation. This enzyme may be involved in beta-glucan degradation and also function biosynthetically as a transglycosylase.</text>
</comment>
<dbReference type="Pfam" id="PF00332">
    <property type="entry name" value="Glyco_hydro_17"/>
    <property type="match status" value="1"/>
</dbReference>
<protein>
    <recommendedName>
        <fullName evidence="6">Probable glucan endo-1,3-beta-glucosidase eglC</fullName>
        <ecNumber evidence="5">3.2.1.39</ecNumber>
    </recommendedName>
    <alternativeName>
        <fullName evidence="20">Endo-1,3-beta-glucanase eglC</fullName>
    </alternativeName>
    <alternativeName>
        <fullName evidence="21">Laminarinase eglC</fullName>
    </alternativeName>
</protein>
<keyword evidence="7" id="KW-1003">Cell membrane</keyword>
<proteinExistence type="inferred from homology"/>
<evidence type="ECO:0000256" key="18">
    <source>
        <dbReference type="ARBA" id="ARBA00023326"/>
    </source>
</evidence>
<dbReference type="GO" id="GO:0042973">
    <property type="term" value="F:glucan endo-1,3-beta-D-glucosidase activity"/>
    <property type="evidence" value="ECO:0007669"/>
    <property type="project" value="UniProtKB-EC"/>
</dbReference>
<dbReference type="InterPro" id="IPR017853">
    <property type="entry name" value="GH"/>
</dbReference>
<dbReference type="AlphaFoldDB" id="A0A9P4S1J6"/>
<evidence type="ECO:0000256" key="9">
    <source>
        <dbReference type="ARBA" id="ARBA00022525"/>
    </source>
</evidence>
<keyword evidence="12 24" id="KW-0378">Hydrolase</keyword>
<dbReference type="GO" id="GO:0005576">
    <property type="term" value="C:extracellular region"/>
    <property type="evidence" value="ECO:0007669"/>
    <property type="project" value="TreeGrafter"/>
</dbReference>
<evidence type="ECO:0000256" key="3">
    <source>
        <dbReference type="ARBA" id="ARBA00004609"/>
    </source>
</evidence>
<organism evidence="24 25">
    <name type="scientific">Patellaria atrata CBS 101060</name>
    <dbReference type="NCBI Taxonomy" id="1346257"/>
    <lineage>
        <taxon>Eukaryota</taxon>
        <taxon>Fungi</taxon>
        <taxon>Dikarya</taxon>
        <taxon>Ascomycota</taxon>
        <taxon>Pezizomycotina</taxon>
        <taxon>Dothideomycetes</taxon>
        <taxon>Dothideomycetes incertae sedis</taxon>
        <taxon>Patellariales</taxon>
        <taxon>Patellariaceae</taxon>
        <taxon>Patellaria</taxon>
    </lineage>
</organism>
<dbReference type="GO" id="GO:0005886">
    <property type="term" value="C:plasma membrane"/>
    <property type="evidence" value="ECO:0007669"/>
    <property type="project" value="UniProtKB-SubCell"/>
</dbReference>
<evidence type="ECO:0000256" key="17">
    <source>
        <dbReference type="ARBA" id="ARBA00023316"/>
    </source>
</evidence>
<dbReference type="InterPro" id="IPR050732">
    <property type="entry name" value="Beta-glucan_modifiers"/>
</dbReference>
<keyword evidence="8" id="KW-0134">Cell wall</keyword>
<comment type="caution">
    <text evidence="24">The sequence shown here is derived from an EMBL/GenBank/DDBJ whole genome shotgun (WGS) entry which is preliminary data.</text>
</comment>
<name>A0A9P4S1J6_9PEZI</name>
<dbReference type="Proteomes" id="UP000799429">
    <property type="component" value="Unassembled WGS sequence"/>
</dbReference>
<evidence type="ECO:0000256" key="14">
    <source>
        <dbReference type="ARBA" id="ARBA00023180"/>
    </source>
</evidence>
<evidence type="ECO:0000256" key="15">
    <source>
        <dbReference type="ARBA" id="ARBA00023277"/>
    </source>
</evidence>
<dbReference type="SUPFAM" id="SSF51445">
    <property type="entry name" value="(Trans)glycosidases"/>
    <property type="match status" value="1"/>
</dbReference>
<evidence type="ECO:0000256" key="6">
    <source>
        <dbReference type="ARBA" id="ARBA00019762"/>
    </source>
</evidence>
<evidence type="ECO:0000256" key="11">
    <source>
        <dbReference type="ARBA" id="ARBA00022729"/>
    </source>
</evidence>
<comment type="similarity">
    <text evidence="4 22">Belongs to the glycosyl hydrolase 17 family.</text>
</comment>
<keyword evidence="14" id="KW-0325">Glycoprotein</keyword>
<dbReference type="GO" id="GO:0009277">
    <property type="term" value="C:fungal-type cell wall"/>
    <property type="evidence" value="ECO:0007669"/>
    <property type="project" value="TreeGrafter"/>
</dbReference>
<evidence type="ECO:0000256" key="21">
    <source>
        <dbReference type="ARBA" id="ARBA00032906"/>
    </source>
</evidence>
<dbReference type="Gene3D" id="3.20.20.80">
    <property type="entry name" value="Glycosidases"/>
    <property type="match status" value="1"/>
</dbReference>
<evidence type="ECO:0000256" key="22">
    <source>
        <dbReference type="RuleBase" id="RU004335"/>
    </source>
</evidence>
<feature type="chain" id="PRO_5040386065" description="Probable glucan endo-1,3-beta-glucosidase eglC" evidence="23">
    <location>
        <begin position="16"/>
        <end position="285"/>
    </location>
</feature>
<dbReference type="PANTHER" id="PTHR16631">
    <property type="entry name" value="GLUCAN 1,3-BETA-GLUCOSIDASE"/>
    <property type="match status" value="1"/>
</dbReference>
<dbReference type="InterPro" id="IPR000490">
    <property type="entry name" value="Glyco_hydro_17"/>
</dbReference>
<evidence type="ECO:0000256" key="16">
    <source>
        <dbReference type="ARBA" id="ARBA00023288"/>
    </source>
</evidence>
<dbReference type="EC" id="3.2.1.39" evidence="5"/>
<evidence type="ECO:0000256" key="8">
    <source>
        <dbReference type="ARBA" id="ARBA00022512"/>
    </source>
</evidence>
<dbReference type="GO" id="GO:0000272">
    <property type="term" value="P:polysaccharide catabolic process"/>
    <property type="evidence" value="ECO:0007669"/>
    <property type="project" value="UniProtKB-KW"/>
</dbReference>
<keyword evidence="9" id="KW-0964">Secreted</keyword>
<evidence type="ECO:0000256" key="7">
    <source>
        <dbReference type="ARBA" id="ARBA00022475"/>
    </source>
</evidence>
<keyword evidence="18" id="KW-0624">Polysaccharide degradation</keyword>
<gene>
    <name evidence="24" type="ORF">M501DRAFT_1009113</name>
</gene>
<accession>A0A9P4S1J6</accession>
<dbReference type="GO" id="GO:0071555">
    <property type="term" value="P:cell wall organization"/>
    <property type="evidence" value="ECO:0007669"/>
    <property type="project" value="UniProtKB-KW"/>
</dbReference>
<keyword evidence="10" id="KW-0336">GPI-anchor</keyword>
<evidence type="ECO:0000256" key="19">
    <source>
        <dbReference type="ARBA" id="ARBA00025152"/>
    </source>
</evidence>
<evidence type="ECO:0000256" key="23">
    <source>
        <dbReference type="SAM" id="SignalP"/>
    </source>
</evidence>
<evidence type="ECO:0000256" key="20">
    <source>
        <dbReference type="ARBA" id="ARBA00032134"/>
    </source>
</evidence>
<sequence length="285" mass="31619">MKLLVLASLLCSATAQYWKGMNVGANNPDGSCKSQADWYSVFTTLQGLPGGYNSVRLYATSDCDTLANAVPAAISTGMKILVGVWTQDRAHFDREKGALEWALGRYGSDWILAVSVGSEDLYRKETSAARIAEQIYDVRGMINYLGHPKQVGHVDTWTAWVDPANRDVITACDFVGMNGFPYWQGATIPQSSDVFWKSYDDTKRAVDSVKPGIWIWMTETGWPVTGDSFGASVPSRSNAQQFYKIVACEAFKRGHVFWYAYQDYTSNPSFGVVDANRNPIYDLSC</sequence>
<evidence type="ECO:0000256" key="13">
    <source>
        <dbReference type="ARBA" id="ARBA00023136"/>
    </source>
</evidence>
<evidence type="ECO:0000256" key="12">
    <source>
        <dbReference type="ARBA" id="ARBA00022801"/>
    </source>
</evidence>
<evidence type="ECO:0000256" key="4">
    <source>
        <dbReference type="ARBA" id="ARBA00008773"/>
    </source>
</evidence>
<comment type="catalytic activity">
    <reaction evidence="1">
        <text>Hydrolysis of (1-&gt;3)-beta-D-glucosidic linkages in (1-&gt;3)-beta-D-glucans.</text>
        <dbReference type="EC" id="3.2.1.39"/>
    </reaction>
</comment>
<reference evidence="24" key="1">
    <citation type="journal article" date="2020" name="Stud. Mycol.">
        <title>101 Dothideomycetes genomes: a test case for predicting lifestyles and emergence of pathogens.</title>
        <authorList>
            <person name="Haridas S."/>
            <person name="Albert R."/>
            <person name="Binder M."/>
            <person name="Bloem J."/>
            <person name="Labutti K."/>
            <person name="Salamov A."/>
            <person name="Andreopoulos B."/>
            <person name="Baker S."/>
            <person name="Barry K."/>
            <person name="Bills G."/>
            <person name="Bluhm B."/>
            <person name="Cannon C."/>
            <person name="Castanera R."/>
            <person name="Culley D."/>
            <person name="Daum C."/>
            <person name="Ezra D."/>
            <person name="Gonzalez J."/>
            <person name="Henrissat B."/>
            <person name="Kuo A."/>
            <person name="Liang C."/>
            <person name="Lipzen A."/>
            <person name="Lutzoni F."/>
            <person name="Magnuson J."/>
            <person name="Mondo S."/>
            <person name="Nolan M."/>
            <person name="Ohm R."/>
            <person name="Pangilinan J."/>
            <person name="Park H.-J."/>
            <person name="Ramirez L."/>
            <person name="Alfaro M."/>
            <person name="Sun H."/>
            <person name="Tritt A."/>
            <person name="Yoshinaga Y."/>
            <person name="Zwiers L.-H."/>
            <person name="Turgeon B."/>
            <person name="Goodwin S."/>
            <person name="Spatafora J."/>
            <person name="Crous P."/>
            <person name="Grigoriev I."/>
        </authorList>
    </citation>
    <scope>NUCLEOTIDE SEQUENCE</scope>
    <source>
        <strain evidence="24">CBS 101060</strain>
    </source>
</reference>